<dbReference type="InterPro" id="IPR012337">
    <property type="entry name" value="RNaseH-like_sf"/>
</dbReference>
<keyword evidence="3" id="KW-1185">Reference proteome</keyword>
<sequence length="393" mass="44892">MQTRQFLHRILMTSASLLHSARFNALATCVEALLSGQRLSLTAIGRQLPRQAQPKHAIKCVDRLLGNPRLQRERRWLYADVARLLVGAQRHPVILVDWSPIDDRGRHFLLRAAIPFAKRSFPIYERVHHKDACPRCQKALLADLAWMLPPQAKPILITDAGFKTPWLRAVEAYGWHYIGRVRGATQLRHDGESDWRRLESLFPLATHEPAARGSVTLAKTRSLTTRLYLYRAPYRGRKDLNKNGSASRAARSRKVAKGHREPWVLVSNLTPRHHTAAKVVQLYSKRMEIEEGFRDIKSERFGFAFNLHGTRHARRIEILLLIAMLASFRLLASGLSLDRAGKAPAYQSNTRRSRRGVSLWRLGCEAILARYPAGRMDRLLRLMRQEAELGVTV</sequence>
<dbReference type="Proteomes" id="UP001595386">
    <property type="component" value="Unassembled WGS sequence"/>
</dbReference>
<name>A0ABV7B8V9_9GAMM</name>
<dbReference type="PANTHER" id="PTHR35404:SF8">
    <property type="entry name" value="TRANSPOSASE OF TN10"/>
    <property type="match status" value="1"/>
</dbReference>
<gene>
    <name evidence="2" type="ORF">ACFODV_15230</name>
</gene>
<protein>
    <submittedName>
        <fullName evidence="2">IS4 family transposase</fullName>
    </submittedName>
</protein>
<dbReference type="RefSeq" id="WP_379760936.1">
    <property type="nucleotide sequence ID" value="NZ_JBHRSQ010000029.1"/>
</dbReference>
<proteinExistence type="predicted"/>
<dbReference type="Gene3D" id="3.90.350.10">
    <property type="entry name" value="Transposase Inhibitor Protein From Tn5, Chain A, domain 1"/>
    <property type="match status" value="1"/>
</dbReference>
<accession>A0ABV7B8V9</accession>
<dbReference type="PANTHER" id="PTHR35404">
    <property type="entry name" value="TRANSPOSASE OF TN10"/>
    <property type="match status" value="1"/>
</dbReference>
<dbReference type="SUPFAM" id="SSF53098">
    <property type="entry name" value="Ribonuclease H-like"/>
    <property type="match status" value="1"/>
</dbReference>
<dbReference type="InterPro" id="IPR002559">
    <property type="entry name" value="Transposase_11"/>
</dbReference>
<evidence type="ECO:0000313" key="3">
    <source>
        <dbReference type="Proteomes" id="UP001595386"/>
    </source>
</evidence>
<dbReference type="EMBL" id="JBHRSQ010000029">
    <property type="protein sequence ID" value="MFC2993371.1"/>
    <property type="molecule type" value="Genomic_DNA"/>
</dbReference>
<comment type="caution">
    <text evidence="2">The sequence shown here is derived from an EMBL/GenBank/DDBJ whole genome shotgun (WGS) entry which is preliminary data.</text>
</comment>
<organism evidence="2 3">
    <name type="scientific">Halomonas tibetensis</name>
    <dbReference type="NCBI Taxonomy" id="2259590"/>
    <lineage>
        <taxon>Bacteria</taxon>
        <taxon>Pseudomonadati</taxon>
        <taxon>Pseudomonadota</taxon>
        <taxon>Gammaproteobacteria</taxon>
        <taxon>Oceanospirillales</taxon>
        <taxon>Halomonadaceae</taxon>
        <taxon>Halomonas</taxon>
    </lineage>
</organism>
<dbReference type="InterPro" id="IPR047658">
    <property type="entry name" value="IS4-like_transpos"/>
</dbReference>
<evidence type="ECO:0000313" key="2">
    <source>
        <dbReference type="EMBL" id="MFC2993371.1"/>
    </source>
</evidence>
<feature type="domain" description="Transposase IS4-like" evidence="1">
    <location>
        <begin position="140"/>
        <end position="324"/>
    </location>
</feature>
<dbReference type="NCBIfam" id="NF033591">
    <property type="entry name" value="transpos_IS4_2"/>
    <property type="match status" value="1"/>
</dbReference>
<evidence type="ECO:0000259" key="1">
    <source>
        <dbReference type="Pfam" id="PF01609"/>
    </source>
</evidence>
<dbReference type="Pfam" id="PF01609">
    <property type="entry name" value="DDE_Tnp_1"/>
    <property type="match status" value="1"/>
</dbReference>
<reference evidence="3" key="1">
    <citation type="journal article" date="2019" name="Int. J. Syst. Evol. Microbiol.">
        <title>The Global Catalogue of Microorganisms (GCM) 10K type strain sequencing project: providing services to taxonomists for standard genome sequencing and annotation.</title>
        <authorList>
            <consortium name="The Broad Institute Genomics Platform"/>
            <consortium name="The Broad Institute Genome Sequencing Center for Infectious Disease"/>
            <person name="Wu L."/>
            <person name="Ma J."/>
        </authorList>
    </citation>
    <scope>NUCLEOTIDE SEQUENCE [LARGE SCALE GENOMIC DNA]</scope>
    <source>
        <strain evidence="3">KCTC 52660</strain>
    </source>
</reference>